<organism evidence="1">
    <name type="scientific">Oryza brachyantha</name>
    <name type="common">malo sina</name>
    <dbReference type="NCBI Taxonomy" id="4533"/>
    <lineage>
        <taxon>Eukaryota</taxon>
        <taxon>Viridiplantae</taxon>
        <taxon>Streptophyta</taxon>
        <taxon>Embryophyta</taxon>
        <taxon>Tracheophyta</taxon>
        <taxon>Spermatophyta</taxon>
        <taxon>Magnoliopsida</taxon>
        <taxon>Liliopsida</taxon>
        <taxon>Poales</taxon>
        <taxon>Poaceae</taxon>
        <taxon>BOP clade</taxon>
        <taxon>Oryzoideae</taxon>
        <taxon>Oryzeae</taxon>
        <taxon>Oryzinae</taxon>
        <taxon>Oryza</taxon>
    </lineage>
</organism>
<keyword evidence="2" id="KW-1185">Reference proteome</keyword>
<dbReference type="AlphaFoldDB" id="J3M5C7"/>
<dbReference type="EnsemblPlants" id="OB05G18010.1">
    <property type="protein sequence ID" value="OB05G18010.1"/>
    <property type="gene ID" value="OB05G18010"/>
</dbReference>
<accession>J3M5C7</accession>
<sequence length="80" mass="9319">MMSIRCISSLTMEQAYHIVSLTRPSAMSLHHLNRRHRLCATLVIYQYLALWPWPLHLSTVAIIRGPPIILTSYRSHCYDL</sequence>
<reference evidence="1" key="2">
    <citation type="submission" date="2013-04" db="UniProtKB">
        <authorList>
            <consortium name="EnsemblPlants"/>
        </authorList>
    </citation>
    <scope>IDENTIFICATION</scope>
</reference>
<name>J3M5C7_ORYBR</name>
<proteinExistence type="predicted"/>
<protein>
    <submittedName>
        <fullName evidence="1">Uncharacterized protein</fullName>
    </submittedName>
</protein>
<dbReference type="HOGENOM" id="CLU_2593629_0_0_1"/>
<dbReference type="Proteomes" id="UP000006038">
    <property type="component" value="Chromosome 5"/>
</dbReference>
<dbReference type="Gramene" id="OB05G18010.1">
    <property type="protein sequence ID" value="OB05G18010.1"/>
    <property type="gene ID" value="OB05G18010"/>
</dbReference>
<evidence type="ECO:0000313" key="1">
    <source>
        <dbReference type="EnsemblPlants" id="OB05G18010.1"/>
    </source>
</evidence>
<evidence type="ECO:0000313" key="2">
    <source>
        <dbReference type="Proteomes" id="UP000006038"/>
    </source>
</evidence>
<reference evidence="1" key="1">
    <citation type="journal article" date="2013" name="Nat. Commun.">
        <title>Whole-genome sequencing of Oryza brachyantha reveals mechanisms underlying Oryza genome evolution.</title>
        <authorList>
            <person name="Chen J."/>
            <person name="Huang Q."/>
            <person name="Gao D."/>
            <person name="Wang J."/>
            <person name="Lang Y."/>
            <person name="Liu T."/>
            <person name="Li B."/>
            <person name="Bai Z."/>
            <person name="Luis Goicoechea J."/>
            <person name="Liang C."/>
            <person name="Chen C."/>
            <person name="Zhang W."/>
            <person name="Sun S."/>
            <person name="Liao Y."/>
            <person name="Zhang X."/>
            <person name="Yang L."/>
            <person name="Song C."/>
            <person name="Wang M."/>
            <person name="Shi J."/>
            <person name="Liu G."/>
            <person name="Liu J."/>
            <person name="Zhou H."/>
            <person name="Zhou W."/>
            <person name="Yu Q."/>
            <person name="An N."/>
            <person name="Chen Y."/>
            <person name="Cai Q."/>
            <person name="Wang B."/>
            <person name="Liu B."/>
            <person name="Min J."/>
            <person name="Huang Y."/>
            <person name="Wu H."/>
            <person name="Li Z."/>
            <person name="Zhang Y."/>
            <person name="Yin Y."/>
            <person name="Song W."/>
            <person name="Jiang J."/>
            <person name="Jackson S.A."/>
            <person name="Wing R.A."/>
            <person name="Wang J."/>
            <person name="Chen M."/>
        </authorList>
    </citation>
    <scope>NUCLEOTIDE SEQUENCE [LARGE SCALE GENOMIC DNA]</scope>
    <source>
        <strain evidence="1">cv. IRGC 101232</strain>
    </source>
</reference>